<proteinExistence type="predicted"/>
<comment type="caution">
    <text evidence="7">The sequence shown here is derived from an EMBL/GenBank/DDBJ whole genome shotgun (WGS) entry which is preliminary data.</text>
</comment>
<dbReference type="SUPFAM" id="SSF48498">
    <property type="entry name" value="Tetracyclin repressor-like, C-terminal domain"/>
    <property type="match status" value="1"/>
</dbReference>
<dbReference type="Proteomes" id="UP001165135">
    <property type="component" value="Unassembled WGS sequence"/>
</dbReference>
<dbReference type="InterPro" id="IPR009057">
    <property type="entry name" value="Homeodomain-like_sf"/>
</dbReference>
<dbReference type="EMBL" id="BSTJ01000003">
    <property type="protein sequence ID" value="GLY74477.1"/>
    <property type="molecule type" value="Genomic_DNA"/>
</dbReference>
<dbReference type="Pfam" id="PF00440">
    <property type="entry name" value="TetR_N"/>
    <property type="match status" value="1"/>
</dbReference>
<feature type="domain" description="HTH tetR-type" evidence="6">
    <location>
        <begin position="49"/>
        <end position="109"/>
    </location>
</feature>
<keyword evidence="1" id="KW-0805">Transcription regulation</keyword>
<dbReference type="Gene3D" id="1.10.357.10">
    <property type="entry name" value="Tetracycline Repressor, domain 2"/>
    <property type="match status" value="1"/>
</dbReference>
<organism evidence="7 8">
    <name type="scientific">Actinoallomurus iriomotensis</name>
    <dbReference type="NCBI Taxonomy" id="478107"/>
    <lineage>
        <taxon>Bacteria</taxon>
        <taxon>Bacillati</taxon>
        <taxon>Actinomycetota</taxon>
        <taxon>Actinomycetes</taxon>
        <taxon>Streptosporangiales</taxon>
        <taxon>Thermomonosporaceae</taxon>
        <taxon>Actinoallomurus</taxon>
    </lineage>
</organism>
<dbReference type="SUPFAM" id="SSF46689">
    <property type="entry name" value="Homeodomain-like"/>
    <property type="match status" value="1"/>
</dbReference>
<dbReference type="Pfam" id="PF21597">
    <property type="entry name" value="TetR_C_43"/>
    <property type="match status" value="1"/>
</dbReference>
<evidence type="ECO:0000256" key="4">
    <source>
        <dbReference type="PROSITE-ProRule" id="PRU00335"/>
    </source>
</evidence>
<evidence type="ECO:0000256" key="1">
    <source>
        <dbReference type="ARBA" id="ARBA00023015"/>
    </source>
</evidence>
<name>A0A9W6RI56_9ACTN</name>
<feature type="region of interest" description="Disordered" evidence="5">
    <location>
        <begin position="220"/>
        <end position="239"/>
    </location>
</feature>
<protein>
    <recommendedName>
        <fullName evidence="6">HTH tetR-type domain-containing protein</fullName>
    </recommendedName>
</protein>
<reference evidence="7" key="1">
    <citation type="submission" date="2023-03" db="EMBL/GenBank/DDBJ databases">
        <title>Actinoallomurus iriomotensis NBRC 103681.</title>
        <authorList>
            <person name="Ichikawa N."/>
            <person name="Sato H."/>
            <person name="Tonouchi N."/>
        </authorList>
    </citation>
    <scope>NUCLEOTIDE SEQUENCE</scope>
    <source>
        <strain evidence="7">NBRC 103681</strain>
    </source>
</reference>
<dbReference type="InterPro" id="IPR050109">
    <property type="entry name" value="HTH-type_TetR-like_transc_reg"/>
</dbReference>
<feature type="DNA-binding region" description="H-T-H motif" evidence="4">
    <location>
        <begin position="72"/>
        <end position="91"/>
    </location>
</feature>
<dbReference type="GO" id="GO:0003700">
    <property type="term" value="F:DNA-binding transcription factor activity"/>
    <property type="evidence" value="ECO:0007669"/>
    <property type="project" value="TreeGrafter"/>
</dbReference>
<sequence>MRVSFRVPLRQYYSIQCVYVNRRAVAISALCTIGRVPKLWEDTIEAHRRTVREAAVRAAAALVAEQGLASVTMSQIAKRAGIGRATLYKYFPDIESVLAAWHEEHIADHLRRLTDVAEHTDPAERLRAVLRAFASITHQRHDGDLAALLHRGEHVAEAHRRLHAFIGDLVAGAAAAGTVRDDVPAGELATYCLHALTAAGAMTSSAAVHRLVEVTLAGLRPAPAEPHRQPGQAAPGDLP</sequence>
<dbReference type="InterPro" id="IPR049445">
    <property type="entry name" value="TetR_SbtR-like_C"/>
</dbReference>
<evidence type="ECO:0000256" key="3">
    <source>
        <dbReference type="ARBA" id="ARBA00023163"/>
    </source>
</evidence>
<evidence type="ECO:0000256" key="2">
    <source>
        <dbReference type="ARBA" id="ARBA00023125"/>
    </source>
</evidence>
<evidence type="ECO:0000313" key="7">
    <source>
        <dbReference type="EMBL" id="GLY74477.1"/>
    </source>
</evidence>
<dbReference type="PANTHER" id="PTHR30055">
    <property type="entry name" value="HTH-TYPE TRANSCRIPTIONAL REGULATOR RUTR"/>
    <property type="match status" value="1"/>
</dbReference>
<dbReference type="InterPro" id="IPR001647">
    <property type="entry name" value="HTH_TetR"/>
</dbReference>
<dbReference type="PRINTS" id="PR00455">
    <property type="entry name" value="HTHTETR"/>
</dbReference>
<keyword evidence="2 4" id="KW-0238">DNA-binding</keyword>
<accession>A0A9W6RI56</accession>
<dbReference type="AlphaFoldDB" id="A0A9W6RI56"/>
<dbReference type="PROSITE" id="PS50977">
    <property type="entry name" value="HTH_TETR_2"/>
    <property type="match status" value="1"/>
</dbReference>
<keyword evidence="3" id="KW-0804">Transcription</keyword>
<evidence type="ECO:0000259" key="6">
    <source>
        <dbReference type="PROSITE" id="PS50977"/>
    </source>
</evidence>
<evidence type="ECO:0000313" key="8">
    <source>
        <dbReference type="Proteomes" id="UP001165135"/>
    </source>
</evidence>
<evidence type="ECO:0000256" key="5">
    <source>
        <dbReference type="SAM" id="MobiDB-lite"/>
    </source>
</evidence>
<gene>
    <name evidence="7" type="ORF">Airi01_027440</name>
</gene>
<dbReference type="InterPro" id="IPR036271">
    <property type="entry name" value="Tet_transcr_reg_TetR-rel_C_sf"/>
</dbReference>
<dbReference type="GO" id="GO:0000976">
    <property type="term" value="F:transcription cis-regulatory region binding"/>
    <property type="evidence" value="ECO:0007669"/>
    <property type="project" value="TreeGrafter"/>
</dbReference>
<dbReference type="PANTHER" id="PTHR30055:SF234">
    <property type="entry name" value="HTH-TYPE TRANSCRIPTIONAL REGULATOR BETI"/>
    <property type="match status" value="1"/>
</dbReference>